<comment type="caution">
    <text evidence="4">The sequence shown here is derived from an EMBL/GenBank/DDBJ whole genome shotgun (WGS) entry which is preliminary data.</text>
</comment>
<dbReference type="EMBL" id="VJXR01000019">
    <property type="protein sequence ID" value="TRW45683.1"/>
    <property type="molecule type" value="Genomic_DNA"/>
</dbReference>
<evidence type="ECO:0000256" key="1">
    <source>
        <dbReference type="ARBA" id="ARBA00010211"/>
    </source>
</evidence>
<dbReference type="RefSeq" id="WP_143418098.1">
    <property type="nucleotide sequence ID" value="NZ_VJXR01000019.1"/>
</dbReference>
<evidence type="ECO:0000259" key="3">
    <source>
        <dbReference type="Pfam" id="PF01557"/>
    </source>
</evidence>
<dbReference type="Pfam" id="PF01557">
    <property type="entry name" value="FAA_hydrolase"/>
    <property type="match status" value="1"/>
</dbReference>
<sequence>MRIANLNDRAVLLDGDRALDVERASDGRFPADPQRVYDDWEAFRAWAERADLSAAEPFDPAELGPPVPTPRQIFAIGLNYRDHAEEASLPHPEHLVVFTKFQSSLAGPHAQVPVPGDTVDYETELVIVLGRGGRDIDEADAWDHVAGLSVGQDISERTIQRRGPAAQFSLGKSYPNFAPFGPAVVSVDELADKNALTIRAELDGNGTGGPMTLQEGNTRDMIFSVPQTIAQLSEVVTLLPGDIIFTGTPAGVGMSKNLFLRPGHVLTSEIEGIGRLVNSFV</sequence>
<dbReference type="InterPro" id="IPR036663">
    <property type="entry name" value="Fumarylacetoacetase_C_sf"/>
</dbReference>
<keyword evidence="2" id="KW-0479">Metal-binding</keyword>
<evidence type="ECO:0000313" key="4">
    <source>
        <dbReference type="EMBL" id="TRW45683.1"/>
    </source>
</evidence>
<dbReference type="PANTHER" id="PTHR42796">
    <property type="entry name" value="FUMARYLACETOACETATE HYDROLASE DOMAIN-CONTAINING PROTEIN 2A-RELATED"/>
    <property type="match status" value="1"/>
</dbReference>
<keyword evidence="4" id="KW-0378">Hydrolase</keyword>
<keyword evidence="5" id="KW-1185">Reference proteome</keyword>
<evidence type="ECO:0000256" key="2">
    <source>
        <dbReference type="ARBA" id="ARBA00022723"/>
    </source>
</evidence>
<dbReference type="AlphaFoldDB" id="A0A552WTN3"/>
<dbReference type="SUPFAM" id="SSF56529">
    <property type="entry name" value="FAH"/>
    <property type="match status" value="1"/>
</dbReference>
<dbReference type="GO" id="GO:0016787">
    <property type="term" value="F:hydrolase activity"/>
    <property type="evidence" value="ECO:0007669"/>
    <property type="project" value="UniProtKB-KW"/>
</dbReference>
<protein>
    <submittedName>
        <fullName evidence="4">Fumarylacetoacetate hydrolase family protein</fullName>
    </submittedName>
</protein>
<name>A0A552WTN3_9MICO</name>
<organism evidence="4 5">
    <name type="scientific">Georgenia yuyongxinii</name>
    <dbReference type="NCBI Taxonomy" id="2589797"/>
    <lineage>
        <taxon>Bacteria</taxon>
        <taxon>Bacillati</taxon>
        <taxon>Actinomycetota</taxon>
        <taxon>Actinomycetes</taxon>
        <taxon>Micrococcales</taxon>
        <taxon>Bogoriellaceae</taxon>
        <taxon>Georgenia</taxon>
    </lineage>
</organism>
<proteinExistence type="inferred from homology"/>
<accession>A0A552WTN3</accession>
<dbReference type="PANTHER" id="PTHR42796:SF4">
    <property type="entry name" value="FUMARYLACETOACETATE HYDROLASE DOMAIN-CONTAINING PROTEIN 2A"/>
    <property type="match status" value="1"/>
</dbReference>
<dbReference type="GO" id="GO:0044281">
    <property type="term" value="P:small molecule metabolic process"/>
    <property type="evidence" value="ECO:0007669"/>
    <property type="project" value="UniProtKB-ARBA"/>
</dbReference>
<feature type="domain" description="Fumarylacetoacetase-like C-terminal" evidence="3">
    <location>
        <begin position="73"/>
        <end position="280"/>
    </location>
</feature>
<reference evidence="4 5" key="1">
    <citation type="submission" date="2019-07" db="EMBL/GenBank/DDBJ databases">
        <title>Georgenia wutianyii sp. nov. and Georgenia *** sp. nov. isolated from plateau pika (Ochotona curzoniae) in the Qinghai-Tibet plateau of China.</title>
        <authorList>
            <person name="Tian Z."/>
        </authorList>
    </citation>
    <scope>NUCLEOTIDE SEQUENCE [LARGE SCALE GENOMIC DNA]</scope>
    <source>
        <strain evidence="4 5">Z446</strain>
    </source>
</reference>
<dbReference type="InterPro" id="IPR051121">
    <property type="entry name" value="FAH"/>
</dbReference>
<comment type="similarity">
    <text evidence="1">Belongs to the FAH family.</text>
</comment>
<evidence type="ECO:0000313" key="5">
    <source>
        <dbReference type="Proteomes" id="UP000318693"/>
    </source>
</evidence>
<gene>
    <name evidence="4" type="ORF">FJ693_08485</name>
</gene>
<dbReference type="GO" id="GO:0046872">
    <property type="term" value="F:metal ion binding"/>
    <property type="evidence" value="ECO:0007669"/>
    <property type="project" value="UniProtKB-KW"/>
</dbReference>
<dbReference type="Proteomes" id="UP000318693">
    <property type="component" value="Unassembled WGS sequence"/>
</dbReference>
<dbReference type="InterPro" id="IPR011234">
    <property type="entry name" value="Fumarylacetoacetase-like_C"/>
</dbReference>
<dbReference type="Gene3D" id="3.90.850.10">
    <property type="entry name" value="Fumarylacetoacetase-like, C-terminal domain"/>
    <property type="match status" value="1"/>
</dbReference>